<dbReference type="PANTHER" id="PTHR48081:SF8">
    <property type="entry name" value="ALPHA_BETA HYDROLASE FOLD-3 DOMAIN-CONTAINING PROTEIN-RELATED"/>
    <property type="match status" value="1"/>
</dbReference>
<dbReference type="Gene3D" id="3.40.50.1820">
    <property type="entry name" value="alpha/beta hydrolase"/>
    <property type="match status" value="1"/>
</dbReference>
<dbReference type="Proteomes" id="UP000233727">
    <property type="component" value="Unassembled WGS sequence"/>
</dbReference>
<organism evidence="3 4">
    <name type="scientific">Bifidobacterium thermophilum</name>
    <dbReference type="NCBI Taxonomy" id="33905"/>
    <lineage>
        <taxon>Bacteria</taxon>
        <taxon>Bacillati</taxon>
        <taxon>Actinomycetota</taxon>
        <taxon>Actinomycetes</taxon>
        <taxon>Bifidobacteriales</taxon>
        <taxon>Bifidobacteriaceae</taxon>
        <taxon>Bifidobacterium</taxon>
    </lineage>
</organism>
<name>A0A2N3QM03_9BIFI</name>
<evidence type="ECO:0000313" key="4">
    <source>
        <dbReference type="Proteomes" id="UP000233727"/>
    </source>
</evidence>
<evidence type="ECO:0000256" key="1">
    <source>
        <dbReference type="ARBA" id="ARBA00022801"/>
    </source>
</evidence>
<accession>A0A2N3QM03</accession>
<dbReference type="GO" id="GO:0016787">
    <property type="term" value="F:hydrolase activity"/>
    <property type="evidence" value="ECO:0007669"/>
    <property type="project" value="UniProtKB-KW"/>
</dbReference>
<dbReference type="PANTHER" id="PTHR48081">
    <property type="entry name" value="AB HYDROLASE SUPERFAMILY PROTEIN C4A8.06C"/>
    <property type="match status" value="1"/>
</dbReference>
<evidence type="ECO:0000313" key="3">
    <source>
        <dbReference type="EMBL" id="PKU92717.1"/>
    </source>
</evidence>
<dbReference type="InterPro" id="IPR029058">
    <property type="entry name" value="AB_hydrolase_fold"/>
</dbReference>
<dbReference type="Pfam" id="PF07859">
    <property type="entry name" value="Abhydrolase_3"/>
    <property type="match status" value="1"/>
</dbReference>
<dbReference type="EMBL" id="PCGY01000011">
    <property type="protein sequence ID" value="PKU92717.1"/>
    <property type="molecule type" value="Genomic_DNA"/>
</dbReference>
<feature type="domain" description="Alpha/beta hydrolase fold-3" evidence="2">
    <location>
        <begin position="90"/>
        <end position="198"/>
    </location>
</feature>
<dbReference type="SUPFAM" id="SSF53474">
    <property type="entry name" value="alpha/beta-Hydrolases"/>
    <property type="match status" value="1"/>
</dbReference>
<reference evidence="3 4" key="1">
    <citation type="submission" date="2017-10" db="EMBL/GenBank/DDBJ databases">
        <title>Bifidobacterium genomics.</title>
        <authorList>
            <person name="Lugli G.A."/>
            <person name="Milani C."/>
            <person name="Mancabelli L."/>
        </authorList>
    </citation>
    <scope>NUCLEOTIDE SEQUENCE [LARGE SCALE GENOMIC DNA]</scope>
    <source>
        <strain evidence="3 4">1542B</strain>
    </source>
</reference>
<evidence type="ECO:0000259" key="2">
    <source>
        <dbReference type="Pfam" id="PF07859"/>
    </source>
</evidence>
<keyword evidence="1" id="KW-0378">Hydrolase</keyword>
<dbReference type="InterPro" id="IPR013094">
    <property type="entry name" value="AB_hydrolase_3"/>
</dbReference>
<dbReference type="InterPro" id="IPR050300">
    <property type="entry name" value="GDXG_lipolytic_enzyme"/>
</dbReference>
<comment type="caution">
    <text evidence="3">The sequence shown here is derived from an EMBL/GenBank/DDBJ whole genome shotgun (WGS) entry which is preliminary data.</text>
</comment>
<protein>
    <submittedName>
        <fullName evidence="3">Esterase/lipase</fullName>
    </submittedName>
</protein>
<sequence length="299" mass="33086">MKFRDLSHKWKAVVILLSTLSVLLALFNVGFGYVLDAYRDNCAQQRSTMKKANAELIGSRPDIPREHDNPVAVNVYVPDGSDRETLPVIFNIHGGGFVAGDADALDTQSDRISRQWNALVVSVNYTTADVKPIDYGVREITDAVRYFHDHAEEYHVNPKAMYMIGYSAGAYYAAEAARALEQGNCNLSGLILCYPWTTGLPDTGFGNNWPRTLFILAGRDPISQKATSYIAEMKDAGLDPDVREYPDAQHSFIESNNPEGRNDLSNSAKKVINGKQKHLARQAESEIGQWVTRAGTTGK</sequence>
<dbReference type="AlphaFoldDB" id="A0A2N3QM03"/>
<gene>
    <name evidence="3" type="ORF">CQR47_0566</name>
</gene>
<proteinExistence type="predicted"/>